<name>A0A9D9DUU9_9BACT</name>
<reference evidence="2" key="1">
    <citation type="submission" date="2020-10" db="EMBL/GenBank/DDBJ databases">
        <authorList>
            <person name="Gilroy R."/>
        </authorList>
    </citation>
    <scope>NUCLEOTIDE SEQUENCE</scope>
    <source>
        <strain evidence="2">2889</strain>
    </source>
</reference>
<proteinExistence type="predicted"/>
<dbReference type="InterPro" id="IPR045864">
    <property type="entry name" value="aa-tRNA-synth_II/BPL/LPL"/>
</dbReference>
<dbReference type="PANTHER" id="PTHR12835">
    <property type="entry name" value="BIOTIN PROTEIN LIGASE"/>
    <property type="match status" value="1"/>
</dbReference>
<gene>
    <name evidence="2" type="ORF">IAB08_06065</name>
</gene>
<dbReference type="SUPFAM" id="SSF55681">
    <property type="entry name" value="Class II aaRS and biotin synthetases"/>
    <property type="match status" value="1"/>
</dbReference>
<dbReference type="GO" id="GO:0005737">
    <property type="term" value="C:cytoplasm"/>
    <property type="evidence" value="ECO:0007669"/>
    <property type="project" value="TreeGrafter"/>
</dbReference>
<evidence type="ECO:0000259" key="1">
    <source>
        <dbReference type="PROSITE" id="PS51733"/>
    </source>
</evidence>
<dbReference type="Gene3D" id="3.30.930.10">
    <property type="entry name" value="Bira Bifunctional Protein, Domain 2"/>
    <property type="match status" value="1"/>
</dbReference>
<accession>A0A9D9DUU9</accession>
<organism evidence="2 3">
    <name type="scientific">Candidatus Pullibacteroides excrementavium</name>
    <dbReference type="NCBI Taxonomy" id="2840905"/>
    <lineage>
        <taxon>Bacteria</taxon>
        <taxon>Pseudomonadati</taxon>
        <taxon>Bacteroidota</taxon>
        <taxon>Bacteroidia</taxon>
        <taxon>Bacteroidales</taxon>
        <taxon>Candidatus Pullibacteroides</taxon>
    </lineage>
</organism>
<dbReference type="Pfam" id="PF03099">
    <property type="entry name" value="BPL_LplA_LipB"/>
    <property type="match status" value="1"/>
</dbReference>
<reference evidence="2" key="2">
    <citation type="journal article" date="2021" name="PeerJ">
        <title>Extensive microbial diversity within the chicken gut microbiome revealed by metagenomics and culture.</title>
        <authorList>
            <person name="Gilroy R."/>
            <person name="Ravi A."/>
            <person name="Getino M."/>
            <person name="Pursley I."/>
            <person name="Horton D.L."/>
            <person name="Alikhan N.F."/>
            <person name="Baker D."/>
            <person name="Gharbi K."/>
            <person name="Hall N."/>
            <person name="Watson M."/>
            <person name="Adriaenssens E.M."/>
            <person name="Foster-Nyarko E."/>
            <person name="Jarju S."/>
            <person name="Secka A."/>
            <person name="Antonio M."/>
            <person name="Oren A."/>
            <person name="Chaudhuri R.R."/>
            <person name="La Ragione R."/>
            <person name="Hildebrand F."/>
            <person name="Pallen M.J."/>
        </authorList>
    </citation>
    <scope>NUCLEOTIDE SEQUENCE</scope>
    <source>
        <strain evidence="2">2889</strain>
    </source>
</reference>
<protein>
    <recommendedName>
        <fullName evidence="1">BPL/LPL catalytic domain-containing protein</fullName>
    </recommendedName>
</protein>
<sequence length="281" mass="32598">MCLDWHYYRETSFSTQDLAKSWLSANRQPVSAKEDAESGLDSGLISQRTMEMDRVGVFYTFSQQKGRGQAGNEWFCGRGDNIAMTLVFQPRELDAMYLFCLDMALSMGILRYARRINADCCLKWPNDLYSGNRKLAGILMETRIAGTQVEEVYLGIGLNMNQEVFPENLPNPVSFRQLDGMVRDLQEESRQLAVDISNAYDSFMKRLAGNRGKEESVFERYKKEYLDSLLFRGQWRDFFFRGEIVHARIEDVDECGHLWLRDRQGRMFSADIKELRYCLPG</sequence>
<dbReference type="Proteomes" id="UP000823612">
    <property type="component" value="Unassembled WGS sequence"/>
</dbReference>
<evidence type="ECO:0000313" key="2">
    <source>
        <dbReference type="EMBL" id="MBO8432841.1"/>
    </source>
</evidence>
<dbReference type="EMBL" id="JADIMZ010000091">
    <property type="protein sequence ID" value="MBO8432841.1"/>
    <property type="molecule type" value="Genomic_DNA"/>
</dbReference>
<evidence type="ECO:0000313" key="3">
    <source>
        <dbReference type="Proteomes" id="UP000823612"/>
    </source>
</evidence>
<dbReference type="PROSITE" id="PS51733">
    <property type="entry name" value="BPL_LPL_CATALYTIC"/>
    <property type="match status" value="1"/>
</dbReference>
<comment type="caution">
    <text evidence="2">The sequence shown here is derived from an EMBL/GenBank/DDBJ whole genome shotgun (WGS) entry which is preliminary data.</text>
</comment>
<dbReference type="PANTHER" id="PTHR12835:SF5">
    <property type="entry name" value="BIOTIN--PROTEIN LIGASE"/>
    <property type="match status" value="1"/>
</dbReference>
<dbReference type="InterPro" id="IPR004143">
    <property type="entry name" value="BPL_LPL_catalytic"/>
</dbReference>
<dbReference type="AlphaFoldDB" id="A0A9D9DUU9"/>
<dbReference type="GO" id="GO:0004077">
    <property type="term" value="F:biotin--[biotin carboxyl-carrier protein] ligase activity"/>
    <property type="evidence" value="ECO:0007669"/>
    <property type="project" value="TreeGrafter"/>
</dbReference>
<feature type="domain" description="BPL/LPL catalytic" evidence="1">
    <location>
        <begin position="24"/>
        <end position="204"/>
    </location>
</feature>